<reference evidence="2 3" key="1">
    <citation type="submission" date="2018-05" db="EMBL/GenBank/DDBJ databases">
        <title>Genetic diversity of glacier-inhabiting Cryobacterium bacteria in China and description of Cryobacterium mengkeensis sp. nov. and Arthrobacter glacialis sp. nov.</title>
        <authorList>
            <person name="Liu Q."/>
            <person name="Xin Y.-H."/>
        </authorList>
    </citation>
    <scope>NUCLEOTIDE SEQUENCE [LARGE SCALE GENOMIC DNA]</scope>
    <source>
        <strain evidence="2 3">B7</strain>
    </source>
</reference>
<dbReference type="InterPro" id="IPR007138">
    <property type="entry name" value="ABM_dom"/>
</dbReference>
<proteinExistence type="predicted"/>
<evidence type="ECO:0000259" key="1">
    <source>
        <dbReference type="PROSITE" id="PS51725"/>
    </source>
</evidence>
<dbReference type="InterPro" id="IPR050744">
    <property type="entry name" value="AI-2_Isomerase_LsrG"/>
</dbReference>
<evidence type="ECO:0000313" key="2">
    <source>
        <dbReference type="EMBL" id="PYI37622.1"/>
    </source>
</evidence>
<dbReference type="RefSeq" id="WP_110486201.1">
    <property type="nucleotide sequence ID" value="NZ_QJVC01000019.1"/>
</dbReference>
<dbReference type="PANTHER" id="PTHR33336:SF15">
    <property type="entry name" value="ABM DOMAIN-CONTAINING PROTEIN"/>
    <property type="match status" value="1"/>
</dbReference>
<dbReference type="Proteomes" id="UP000247980">
    <property type="component" value="Unassembled WGS sequence"/>
</dbReference>
<feature type="domain" description="ABM" evidence="1">
    <location>
        <begin position="2"/>
        <end position="90"/>
    </location>
</feature>
<dbReference type="PANTHER" id="PTHR33336">
    <property type="entry name" value="QUINOL MONOOXYGENASE YGIN-RELATED"/>
    <property type="match status" value="1"/>
</dbReference>
<keyword evidence="2" id="KW-0503">Monooxygenase</keyword>
<dbReference type="InterPro" id="IPR011008">
    <property type="entry name" value="Dimeric_a/b-barrel"/>
</dbReference>
<organism evidence="2 3">
    <name type="scientific">Arthrobacter psychrolactophilus</name>
    <dbReference type="NCBI Taxonomy" id="92442"/>
    <lineage>
        <taxon>Bacteria</taxon>
        <taxon>Bacillati</taxon>
        <taxon>Actinomycetota</taxon>
        <taxon>Actinomycetes</taxon>
        <taxon>Micrococcales</taxon>
        <taxon>Micrococcaceae</taxon>
        <taxon>Arthrobacter</taxon>
    </lineage>
</organism>
<keyword evidence="3" id="KW-1185">Reference proteome</keyword>
<dbReference type="SUPFAM" id="SSF54909">
    <property type="entry name" value="Dimeric alpha+beta barrel"/>
    <property type="match status" value="1"/>
</dbReference>
<dbReference type="PROSITE" id="PS51725">
    <property type="entry name" value="ABM"/>
    <property type="match status" value="1"/>
</dbReference>
<gene>
    <name evidence="2" type="ORF">CVS30_14590</name>
</gene>
<keyword evidence="2" id="KW-0560">Oxidoreductase</keyword>
<dbReference type="AlphaFoldDB" id="A0A2V5IQF3"/>
<dbReference type="Gene3D" id="3.30.70.100">
    <property type="match status" value="1"/>
</dbReference>
<protein>
    <submittedName>
        <fullName evidence="2">Antibiotic biosynthesis monooxygenase</fullName>
    </submittedName>
</protein>
<comment type="caution">
    <text evidence="2">The sequence shown here is derived from an EMBL/GenBank/DDBJ whole genome shotgun (WGS) entry which is preliminary data.</text>
</comment>
<dbReference type="EMBL" id="QJVC01000019">
    <property type="protein sequence ID" value="PYI37622.1"/>
    <property type="molecule type" value="Genomic_DNA"/>
</dbReference>
<dbReference type="GO" id="GO:0004497">
    <property type="term" value="F:monooxygenase activity"/>
    <property type="evidence" value="ECO:0007669"/>
    <property type="project" value="UniProtKB-KW"/>
</dbReference>
<name>A0A2V5IQF3_9MICC</name>
<evidence type="ECO:0000313" key="3">
    <source>
        <dbReference type="Proteomes" id="UP000247980"/>
    </source>
</evidence>
<sequence length="94" mass="10708">MIHVLVGCTVKPELLEQALAVYRELIAETRKEPGCISYELLELRDDPGQLLLSERWLSQEHLNAHTQTVHFIRAMAELEILETAAPALIYTQIL</sequence>
<dbReference type="Pfam" id="PF03992">
    <property type="entry name" value="ABM"/>
    <property type="match status" value="1"/>
</dbReference>
<accession>A0A2V5IQF3</accession>
<dbReference type="OrthoDB" id="5080511at2"/>